<name>A0A509EFV5_9HYPH</name>
<evidence type="ECO:0000313" key="11">
    <source>
        <dbReference type="Proteomes" id="UP000410984"/>
    </source>
</evidence>
<dbReference type="InterPro" id="IPR052170">
    <property type="entry name" value="M29_Exopeptidase"/>
</dbReference>
<keyword evidence="5 10" id="KW-0031">Aminopeptidase</keyword>
<keyword evidence="7" id="KW-0479">Metal-binding</keyword>
<dbReference type="EC" id="3.4.11.-" evidence="10"/>
<dbReference type="Pfam" id="PF02073">
    <property type="entry name" value="Peptidase_M29"/>
    <property type="match status" value="1"/>
</dbReference>
<evidence type="ECO:0000256" key="8">
    <source>
        <dbReference type="ARBA" id="ARBA00022801"/>
    </source>
</evidence>
<comment type="similarity">
    <text evidence="4">Belongs to the peptidase M29 family.</text>
</comment>
<dbReference type="AlphaFoldDB" id="A0A509EFV5"/>
<proteinExistence type="inferred from homology"/>
<sequence length="423" mass="44346">MTGHAETPAAMPPAEALEPRLGRLAEVAVRVGLNLQPGQELVMTAPLEALPLARAITAEAYRAGASLVTTFLGDDVQSLARFAHAPDAAFDTAAGWLYAGMAEAYRNGAARLAISGDDPSLLVGQDPGKVARANRARSKAYVPALELIANFATNWTIVSAATPAWARTVFPDLPEGQAVAKLWDAIFAASRVDGPDPLGAWAAHNADLHARKDALNANRFAALRFRGPGTDLTVGLADDHEWCGGAATSRSGITCNANIPTEEVFTTPHRDRVQGHVTSTKPLSYQGTLIDGIAVRFEAGRIVEARARTGGDVLANVLDTDAGARHLGEVALVPASSAISASGLLFYNTLYDENAASHIALGQAYSKCFREGGAGLSEADLAARGANRSLIHIDWMIGSSEIDVDGIRADGQAVPVMRGGEWA</sequence>
<evidence type="ECO:0000256" key="1">
    <source>
        <dbReference type="ARBA" id="ARBA00001941"/>
    </source>
</evidence>
<keyword evidence="11" id="KW-1185">Reference proteome</keyword>
<keyword evidence="6" id="KW-0645">Protease</keyword>
<accession>A0A509EFV5</accession>
<comment type="cofactor">
    <cofactor evidence="2">
        <name>Mg(2+)</name>
        <dbReference type="ChEBI" id="CHEBI:18420"/>
    </cofactor>
</comment>
<dbReference type="GO" id="GO:0046872">
    <property type="term" value="F:metal ion binding"/>
    <property type="evidence" value="ECO:0007669"/>
    <property type="project" value="UniProtKB-KW"/>
</dbReference>
<dbReference type="GO" id="GO:0006508">
    <property type="term" value="P:proteolysis"/>
    <property type="evidence" value="ECO:0007669"/>
    <property type="project" value="UniProtKB-KW"/>
</dbReference>
<evidence type="ECO:0000256" key="9">
    <source>
        <dbReference type="ARBA" id="ARBA00023049"/>
    </source>
</evidence>
<keyword evidence="8 10" id="KW-0378">Hydrolase</keyword>
<keyword evidence="9" id="KW-0482">Metalloprotease</keyword>
<evidence type="ECO:0000256" key="6">
    <source>
        <dbReference type="ARBA" id="ARBA00022670"/>
    </source>
</evidence>
<evidence type="ECO:0000256" key="5">
    <source>
        <dbReference type="ARBA" id="ARBA00022438"/>
    </source>
</evidence>
<dbReference type="RefSeq" id="WP_142584220.1">
    <property type="nucleotide sequence ID" value="NZ_CABFPH010000054.1"/>
</dbReference>
<dbReference type="GO" id="GO:0004177">
    <property type="term" value="F:aminopeptidase activity"/>
    <property type="evidence" value="ECO:0007669"/>
    <property type="project" value="UniProtKB-KW"/>
</dbReference>
<comment type="cofactor">
    <cofactor evidence="3">
        <name>Zn(2+)</name>
        <dbReference type="ChEBI" id="CHEBI:29105"/>
    </cofactor>
</comment>
<dbReference type="OrthoDB" id="9803993at2"/>
<dbReference type="SUPFAM" id="SSF144052">
    <property type="entry name" value="Thermophilic metalloprotease-like"/>
    <property type="match status" value="1"/>
</dbReference>
<dbReference type="Proteomes" id="UP000410984">
    <property type="component" value="Unassembled WGS sequence"/>
</dbReference>
<dbReference type="PANTHER" id="PTHR34448:SF3">
    <property type="entry name" value="AMINOPEPTIDASE AMPS"/>
    <property type="match status" value="1"/>
</dbReference>
<dbReference type="GO" id="GO:0008237">
    <property type="term" value="F:metallopeptidase activity"/>
    <property type="evidence" value="ECO:0007669"/>
    <property type="project" value="UniProtKB-KW"/>
</dbReference>
<dbReference type="EMBL" id="CABFPH010000054">
    <property type="protein sequence ID" value="VUD72942.1"/>
    <property type="molecule type" value="Genomic_DNA"/>
</dbReference>
<dbReference type="InterPro" id="IPR035097">
    <property type="entry name" value="M29_N-terminal"/>
</dbReference>
<evidence type="ECO:0000256" key="7">
    <source>
        <dbReference type="ARBA" id="ARBA00022723"/>
    </source>
</evidence>
<dbReference type="Gene3D" id="3.40.1830.10">
    <property type="entry name" value="Thermophilic metalloprotease (M29)"/>
    <property type="match status" value="1"/>
</dbReference>
<evidence type="ECO:0000256" key="4">
    <source>
        <dbReference type="ARBA" id="ARBA00008236"/>
    </source>
</evidence>
<organism evidence="10 11">
    <name type="scientific">Methylobacterium symbioticum</name>
    <dbReference type="NCBI Taxonomy" id="2584084"/>
    <lineage>
        <taxon>Bacteria</taxon>
        <taxon>Pseudomonadati</taxon>
        <taxon>Pseudomonadota</taxon>
        <taxon>Alphaproteobacteria</taxon>
        <taxon>Hyphomicrobiales</taxon>
        <taxon>Methylobacteriaceae</taxon>
        <taxon>Methylobacterium</taxon>
    </lineage>
</organism>
<dbReference type="InterPro" id="IPR000787">
    <property type="entry name" value="Peptidase_M29"/>
</dbReference>
<evidence type="ECO:0000256" key="2">
    <source>
        <dbReference type="ARBA" id="ARBA00001946"/>
    </source>
</evidence>
<evidence type="ECO:0000313" key="10">
    <source>
        <dbReference type="EMBL" id="VUD72942.1"/>
    </source>
</evidence>
<comment type="cofactor">
    <cofactor evidence="1">
        <name>Co(2+)</name>
        <dbReference type="ChEBI" id="CHEBI:48828"/>
    </cofactor>
</comment>
<protein>
    <submittedName>
        <fullName evidence="10">Aminopeptidase T</fullName>
        <ecNumber evidence="10">3.4.11.-</ecNumber>
    </submittedName>
</protein>
<dbReference type="PANTHER" id="PTHR34448">
    <property type="entry name" value="AMINOPEPTIDASE"/>
    <property type="match status" value="1"/>
</dbReference>
<gene>
    <name evidence="10" type="ORF">MET9862_03549</name>
</gene>
<dbReference type="PRINTS" id="PR00919">
    <property type="entry name" value="THERMOPTASE"/>
</dbReference>
<reference evidence="10 11" key="1">
    <citation type="submission" date="2019-06" db="EMBL/GenBank/DDBJ databases">
        <authorList>
            <person name="Rodrigo-Torres L."/>
            <person name="Arahal R. D."/>
            <person name="Lucena T."/>
        </authorList>
    </citation>
    <scope>NUCLEOTIDE SEQUENCE [LARGE SCALE GENOMIC DNA]</scope>
    <source>
        <strain evidence="10 11">SB0023/3</strain>
    </source>
</reference>
<evidence type="ECO:0000256" key="3">
    <source>
        <dbReference type="ARBA" id="ARBA00001947"/>
    </source>
</evidence>